<organism evidence="2 3">
    <name type="scientific">Lactuca virosa</name>
    <dbReference type="NCBI Taxonomy" id="75947"/>
    <lineage>
        <taxon>Eukaryota</taxon>
        <taxon>Viridiplantae</taxon>
        <taxon>Streptophyta</taxon>
        <taxon>Embryophyta</taxon>
        <taxon>Tracheophyta</taxon>
        <taxon>Spermatophyta</taxon>
        <taxon>Magnoliopsida</taxon>
        <taxon>eudicotyledons</taxon>
        <taxon>Gunneridae</taxon>
        <taxon>Pentapetalae</taxon>
        <taxon>asterids</taxon>
        <taxon>campanulids</taxon>
        <taxon>Asterales</taxon>
        <taxon>Asteraceae</taxon>
        <taxon>Cichorioideae</taxon>
        <taxon>Cichorieae</taxon>
        <taxon>Lactucinae</taxon>
        <taxon>Lactuca</taxon>
    </lineage>
</organism>
<proteinExistence type="predicted"/>
<dbReference type="AlphaFoldDB" id="A0AAU9PDI4"/>
<name>A0AAU9PDI4_9ASTR</name>
<dbReference type="SUPFAM" id="SSF52058">
    <property type="entry name" value="L domain-like"/>
    <property type="match status" value="1"/>
</dbReference>
<dbReference type="EMBL" id="CAKMRJ010005634">
    <property type="protein sequence ID" value="CAH1448169.1"/>
    <property type="molecule type" value="Genomic_DNA"/>
</dbReference>
<dbReference type="InterPro" id="IPR001810">
    <property type="entry name" value="F-box_dom"/>
</dbReference>
<dbReference type="InterPro" id="IPR032675">
    <property type="entry name" value="LRR_dom_sf"/>
</dbReference>
<dbReference type="InterPro" id="IPR053781">
    <property type="entry name" value="F-box_AtFBL13-like"/>
</dbReference>
<protein>
    <recommendedName>
        <fullName evidence="1">F-box domain-containing protein</fullName>
    </recommendedName>
</protein>
<reference evidence="2 3" key="1">
    <citation type="submission" date="2022-01" db="EMBL/GenBank/DDBJ databases">
        <authorList>
            <person name="Xiong W."/>
            <person name="Schranz E."/>
        </authorList>
    </citation>
    <scope>NUCLEOTIDE SEQUENCE [LARGE SCALE GENOMIC DNA]</scope>
</reference>
<dbReference type="SUPFAM" id="SSF81383">
    <property type="entry name" value="F-box domain"/>
    <property type="match status" value="1"/>
</dbReference>
<evidence type="ECO:0000313" key="2">
    <source>
        <dbReference type="EMBL" id="CAH1448169.1"/>
    </source>
</evidence>
<dbReference type="Pfam" id="PF00646">
    <property type="entry name" value="F-box"/>
    <property type="match status" value="1"/>
</dbReference>
<feature type="domain" description="F-box" evidence="1">
    <location>
        <begin position="19"/>
        <end position="58"/>
    </location>
</feature>
<gene>
    <name evidence="2" type="ORF">LVIROSA_LOCUS33730</name>
</gene>
<dbReference type="PANTHER" id="PTHR34223">
    <property type="entry name" value="OS11G0201299 PROTEIN"/>
    <property type="match status" value="1"/>
</dbReference>
<accession>A0AAU9PDI4</accession>
<evidence type="ECO:0000259" key="1">
    <source>
        <dbReference type="Pfam" id="PF00646"/>
    </source>
</evidence>
<keyword evidence="3" id="KW-1185">Reference proteome</keyword>
<dbReference type="PANTHER" id="PTHR34223:SF51">
    <property type="entry name" value="OS06G0556300 PROTEIN"/>
    <property type="match status" value="1"/>
</dbReference>
<dbReference type="InterPro" id="IPR036047">
    <property type="entry name" value="F-box-like_dom_sf"/>
</dbReference>
<dbReference type="Gene3D" id="3.80.10.10">
    <property type="entry name" value="Ribonuclease Inhibitor"/>
    <property type="match status" value="1"/>
</dbReference>
<dbReference type="CDD" id="cd22160">
    <property type="entry name" value="F-box_AtFBL13-like"/>
    <property type="match status" value="1"/>
</dbReference>
<dbReference type="InterPro" id="IPR053197">
    <property type="entry name" value="F-box_SCFL_complex_component"/>
</dbReference>
<evidence type="ECO:0000313" key="3">
    <source>
        <dbReference type="Proteomes" id="UP001157418"/>
    </source>
</evidence>
<sequence>MKKSKQAKASEANDGVDMFSKLPDHILNLILSGLPSTEEVIRTSILSTRWRYLWTSVPSIDIDYLRGLTSQKKFKKRKVKEFVYSVLLKNSLDLDSFRLCCANDYSMSTVRQWIEAAVRRNVKVVDLIFRPREQYKDAHTIHADHWINRWDFEDIKLPLSLVSCGSLEALRLFLFGHGLRLPKLTGFLALRVLELNAVEFACEDEKLEVFFKSLPLLEELSLIHCLIDEHDVVSISCPNLKNLRIVNQKMARFEQWDGEEEELESMCSEVRICCPKLVFLELIGRIALNFFFESLDYLKKAMIHAESIKLEGLSLSRISHVESLSLNLYIVLRCLSQVDVWTSLHNLKTLELTIDDYAPVALTNEMQIFEREYWNLEKAATMKILARQLRKVEFVEFDGLEWELNVARCLLEHGNALEEMVFIWDDKDMYIHEKSMEAMKKVSDFHKASSTVKLSNSPKSSC</sequence>
<dbReference type="Proteomes" id="UP001157418">
    <property type="component" value="Unassembled WGS sequence"/>
</dbReference>
<comment type="caution">
    <text evidence="2">The sequence shown here is derived from an EMBL/GenBank/DDBJ whole genome shotgun (WGS) entry which is preliminary data.</text>
</comment>